<dbReference type="Proteomes" id="UP000741863">
    <property type="component" value="Unassembled WGS sequence"/>
</dbReference>
<dbReference type="InterPro" id="IPR022770">
    <property type="entry name" value="IucA/IucC-like_C"/>
</dbReference>
<evidence type="ECO:0000256" key="2">
    <source>
        <dbReference type="ARBA" id="ARBA00007832"/>
    </source>
</evidence>
<feature type="domain" description="Aerobactin siderophore biosynthesis IucA/IucC N-terminal" evidence="3">
    <location>
        <begin position="137"/>
        <end position="385"/>
    </location>
</feature>
<gene>
    <name evidence="5" type="ORF">JOD17_000087</name>
</gene>
<dbReference type="Pfam" id="PF04183">
    <property type="entry name" value="IucA_IucC"/>
    <property type="match status" value="1"/>
</dbReference>
<sequence length="597" mass="70002">MYENNLLKSNNRNLPEEVRDRIMRQTLEALLFEGIVSYAHTDGDWAVYGENEEGSKVIYTFKATQKHSFHRIKINPYSIKRNDETCEDLYVFLEELIQNQFHENQASSFIRELLETYAKDAQALRVQQEPQPVNSLSFDDIESLLIEGHPYHPSYKSRIGFSLEDNERYGPEFNQSIFPFWLAVHQDLVKATKLATIDWQELLDEHLPLEDQQRFIKYIEGSGQAPEEMYWIPVHPWQWENDLQPKFLQAIENHSVVLLGRSSVPYQAHQSLRSLTNRNYSESTYLKLPLNITNTSSSRILASHTIQNAAKISEWLHSIIDEDPYFKDDSFNILREVAGTAFEYKKATQIEQKQLYGNLGVIYRENINTYVNENERALPLNAVTHIQKNGVPIIQAFIDQYGAKRWLNRLIEVVSKPLMHLLYKHGIALESHAQNLIVIVEDGWPKRVVAKDLHDGVRFVPDSRFGPKNQPVLISEPEAHKKVNRYSFLEADAFTDVRDYYYDAFYFICMTEIAFFFERYMIDEEMFWKMCTNAILDYQHEVNLDQERCEAYDLFGEDIKIEQMTKRRLFGDGELYFSQVENPLLLARRQVECEPIS</sequence>
<feature type="domain" description="Aerobactin siderophore biosynthesis IucA/IucC-like C-terminal" evidence="4">
    <location>
        <begin position="405"/>
        <end position="576"/>
    </location>
</feature>
<dbReference type="Gene3D" id="6.10.250.3370">
    <property type="match status" value="1"/>
</dbReference>
<dbReference type="Gene3D" id="1.10.510.40">
    <property type="match status" value="1"/>
</dbReference>
<dbReference type="RefSeq" id="WP_204695154.1">
    <property type="nucleotide sequence ID" value="NZ_JAFBEC010000001.1"/>
</dbReference>
<organism evidence="5 6">
    <name type="scientific">Geomicrobium sediminis</name>
    <dbReference type="NCBI Taxonomy" id="1347788"/>
    <lineage>
        <taxon>Bacteria</taxon>
        <taxon>Bacillati</taxon>
        <taxon>Bacillota</taxon>
        <taxon>Bacilli</taxon>
        <taxon>Bacillales</taxon>
        <taxon>Geomicrobium</taxon>
    </lineage>
</organism>
<protein>
    <submittedName>
        <fullName evidence="5">Siderophore synthetase component</fullName>
    </submittedName>
</protein>
<evidence type="ECO:0000259" key="3">
    <source>
        <dbReference type="Pfam" id="PF04183"/>
    </source>
</evidence>
<comment type="pathway">
    <text evidence="1">Siderophore biosynthesis.</text>
</comment>
<dbReference type="EMBL" id="JAFBEC010000001">
    <property type="protein sequence ID" value="MBM7630996.1"/>
    <property type="molecule type" value="Genomic_DNA"/>
</dbReference>
<dbReference type="Gene3D" id="3.30.310.280">
    <property type="match status" value="1"/>
</dbReference>
<dbReference type="Pfam" id="PF06276">
    <property type="entry name" value="FhuF"/>
    <property type="match status" value="1"/>
</dbReference>
<name>A0ABS2P7K4_9BACL</name>
<dbReference type="PANTHER" id="PTHR34384:SF6">
    <property type="entry name" value="STAPHYLOFERRIN B SYNTHASE"/>
    <property type="match status" value="1"/>
</dbReference>
<accession>A0ABS2P7K4</accession>
<dbReference type="InterPro" id="IPR007310">
    <property type="entry name" value="Aerobactin_biosyn_IucA/IucC_N"/>
</dbReference>
<reference evidence="5 6" key="1">
    <citation type="submission" date="2021-01" db="EMBL/GenBank/DDBJ databases">
        <title>Genomic Encyclopedia of Type Strains, Phase IV (KMG-IV): sequencing the most valuable type-strain genomes for metagenomic binning, comparative biology and taxonomic classification.</title>
        <authorList>
            <person name="Goeker M."/>
        </authorList>
    </citation>
    <scope>NUCLEOTIDE SEQUENCE [LARGE SCALE GENOMIC DNA]</scope>
    <source>
        <strain evidence="5 6">DSM 25540</strain>
    </source>
</reference>
<proteinExistence type="inferred from homology"/>
<comment type="caution">
    <text evidence="5">The sequence shown here is derived from an EMBL/GenBank/DDBJ whole genome shotgun (WGS) entry which is preliminary data.</text>
</comment>
<evidence type="ECO:0000256" key="1">
    <source>
        <dbReference type="ARBA" id="ARBA00004924"/>
    </source>
</evidence>
<keyword evidence="6" id="KW-1185">Reference proteome</keyword>
<evidence type="ECO:0000259" key="4">
    <source>
        <dbReference type="Pfam" id="PF06276"/>
    </source>
</evidence>
<dbReference type="PANTHER" id="PTHR34384">
    <property type="entry name" value="L-2,3-DIAMINOPROPANOATE--CITRATE LIGASE"/>
    <property type="match status" value="1"/>
</dbReference>
<dbReference type="InterPro" id="IPR037455">
    <property type="entry name" value="LucA/IucC-like"/>
</dbReference>
<evidence type="ECO:0000313" key="5">
    <source>
        <dbReference type="EMBL" id="MBM7630996.1"/>
    </source>
</evidence>
<comment type="similarity">
    <text evidence="2">Belongs to the IucA/IucC family.</text>
</comment>
<evidence type="ECO:0000313" key="6">
    <source>
        <dbReference type="Proteomes" id="UP000741863"/>
    </source>
</evidence>